<dbReference type="InterPro" id="IPR001509">
    <property type="entry name" value="Epimerase_deHydtase"/>
</dbReference>
<dbReference type="Gene3D" id="3.40.50.720">
    <property type="entry name" value="NAD(P)-binding Rossmann-like Domain"/>
    <property type="match status" value="1"/>
</dbReference>
<dbReference type="AlphaFoldDB" id="A0A642V842"/>
<comment type="caution">
    <text evidence="2">The sequence shown here is derived from an EMBL/GenBank/DDBJ whole genome shotgun (WGS) entry which is preliminary data.</text>
</comment>
<proteinExistence type="predicted"/>
<organism evidence="2 3">
    <name type="scientific">Trichomonascus ciferrii</name>
    <dbReference type="NCBI Taxonomy" id="44093"/>
    <lineage>
        <taxon>Eukaryota</taxon>
        <taxon>Fungi</taxon>
        <taxon>Dikarya</taxon>
        <taxon>Ascomycota</taxon>
        <taxon>Saccharomycotina</taxon>
        <taxon>Dipodascomycetes</taxon>
        <taxon>Dipodascales</taxon>
        <taxon>Trichomonascaceae</taxon>
        <taxon>Trichomonascus</taxon>
        <taxon>Trichomonascus ciferrii complex</taxon>
    </lineage>
</organism>
<feature type="domain" description="NAD-dependent epimerase/dehydratase" evidence="1">
    <location>
        <begin position="20"/>
        <end position="242"/>
    </location>
</feature>
<dbReference type="InterPro" id="IPR050177">
    <property type="entry name" value="Lipid_A_modif_metabolic_enz"/>
</dbReference>
<evidence type="ECO:0000259" key="1">
    <source>
        <dbReference type="Pfam" id="PF01370"/>
    </source>
</evidence>
<dbReference type="SUPFAM" id="SSF51735">
    <property type="entry name" value="NAD(P)-binding Rossmann-fold domains"/>
    <property type="match status" value="1"/>
</dbReference>
<dbReference type="Pfam" id="PF01370">
    <property type="entry name" value="Epimerase"/>
    <property type="match status" value="1"/>
</dbReference>
<gene>
    <name evidence="2" type="ORF">TRICI_004110</name>
</gene>
<protein>
    <recommendedName>
        <fullName evidence="1">NAD-dependent epimerase/dehydratase domain-containing protein</fullName>
    </recommendedName>
</protein>
<dbReference type="PANTHER" id="PTHR43245">
    <property type="entry name" value="BIFUNCTIONAL POLYMYXIN RESISTANCE PROTEIN ARNA"/>
    <property type="match status" value="1"/>
</dbReference>
<accession>A0A642V842</accession>
<dbReference type="EMBL" id="SWFS01000314">
    <property type="protein sequence ID" value="KAA8910485.1"/>
    <property type="molecule type" value="Genomic_DNA"/>
</dbReference>
<name>A0A642V842_9ASCO</name>
<evidence type="ECO:0000313" key="2">
    <source>
        <dbReference type="EMBL" id="KAA8910485.1"/>
    </source>
</evidence>
<evidence type="ECO:0000313" key="3">
    <source>
        <dbReference type="Proteomes" id="UP000761534"/>
    </source>
</evidence>
<sequence>MAYKALIQPLRDTQARMTRVVIIGGNGHVGSYLVPALVERGYEVVNVSRGTREPYRRHSAWEKVENVVMDRKADEASGNFGAKIAGLEPDIVVDMISFTLPSTQQLVEALRGKIEHYLFCSTIWVYGSVVSIPSTEDDVPNPIDSYGRGKAECEAWLLHQARVTGFPATCFRPGHIVGEGWVPVNPTGNLDPEVFSVIARGEELTLPNMGLELLHHVHADDIARWVCCAMDNRAMSIGEAFNTVSSQAVNIRGYAETAYRWFGHEPRIVYKPFEEWVRGLGEYAQNTRSHLIRGCCHSIEKSRKRIGYEPRYTSLEAIKESVMALAAAGKI</sequence>
<dbReference type="VEuPathDB" id="FungiDB:TRICI_004110"/>
<keyword evidence="3" id="KW-1185">Reference proteome</keyword>
<dbReference type="InterPro" id="IPR036291">
    <property type="entry name" value="NAD(P)-bd_dom_sf"/>
</dbReference>
<dbReference type="Proteomes" id="UP000761534">
    <property type="component" value="Unassembled WGS sequence"/>
</dbReference>
<dbReference type="OrthoDB" id="419598at2759"/>
<reference evidence="2" key="1">
    <citation type="journal article" date="2019" name="G3 (Bethesda)">
        <title>Genome Assemblies of Two Rare Opportunistic Yeast Pathogens: Diutina rugosa (syn. Candida rugosa) and Trichomonascus ciferrii (syn. Candida ciferrii).</title>
        <authorList>
            <person name="Mixao V."/>
            <person name="Saus E."/>
            <person name="Hansen A.P."/>
            <person name="Lass-Florl C."/>
            <person name="Gabaldon T."/>
        </authorList>
    </citation>
    <scope>NUCLEOTIDE SEQUENCE</scope>
    <source>
        <strain evidence="2">CBS 4856</strain>
    </source>
</reference>